<keyword evidence="2" id="KW-1133">Transmembrane helix</keyword>
<dbReference type="Proteomes" id="UP001516023">
    <property type="component" value="Unassembled WGS sequence"/>
</dbReference>
<gene>
    <name evidence="3" type="ORF">HJC23_004929</name>
</gene>
<feature type="region of interest" description="Disordered" evidence="1">
    <location>
        <begin position="222"/>
        <end position="254"/>
    </location>
</feature>
<evidence type="ECO:0000313" key="3">
    <source>
        <dbReference type="EMBL" id="KAL3790947.1"/>
    </source>
</evidence>
<dbReference type="InterPro" id="IPR028994">
    <property type="entry name" value="Integrin_alpha_N"/>
</dbReference>
<evidence type="ECO:0000256" key="2">
    <source>
        <dbReference type="SAM" id="Phobius"/>
    </source>
</evidence>
<organism evidence="3 4">
    <name type="scientific">Cyclotella cryptica</name>
    <dbReference type="NCBI Taxonomy" id="29204"/>
    <lineage>
        <taxon>Eukaryota</taxon>
        <taxon>Sar</taxon>
        <taxon>Stramenopiles</taxon>
        <taxon>Ochrophyta</taxon>
        <taxon>Bacillariophyta</taxon>
        <taxon>Coscinodiscophyceae</taxon>
        <taxon>Thalassiosirophycidae</taxon>
        <taxon>Stephanodiscales</taxon>
        <taxon>Stephanodiscaceae</taxon>
        <taxon>Cyclotella</taxon>
    </lineage>
</organism>
<dbReference type="AlphaFoldDB" id="A0ABD3PSI8"/>
<accession>A0ABD3PSI8</accession>
<evidence type="ECO:0000313" key="4">
    <source>
        <dbReference type="Proteomes" id="UP001516023"/>
    </source>
</evidence>
<feature type="compositionally biased region" description="Basic residues" evidence="1">
    <location>
        <begin position="572"/>
        <end position="588"/>
    </location>
</feature>
<protein>
    <submittedName>
        <fullName evidence="3">Uncharacterized protein</fullName>
    </submittedName>
</protein>
<feature type="compositionally biased region" description="Basic residues" evidence="1">
    <location>
        <begin position="359"/>
        <end position="371"/>
    </location>
</feature>
<comment type="caution">
    <text evidence="3">The sequence shown here is derived from an EMBL/GenBank/DDBJ whole genome shotgun (WGS) entry which is preliminary data.</text>
</comment>
<feature type="transmembrane region" description="Helical" evidence="2">
    <location>
        <begin position="941"/>
        <end position="961"/>
    </location>
</feature>
<feature type="compositionally biased region" description="Basic and acidic residues" evidence="1">
    <location>
        <begin position="589"/>
        <end position="603"/>
    </location>
</feature>
<keyword evidence="2" id="KW-0812">Transmembrane</keyword>
<dbReference type="PANTHER" id="PTHR34284:SF1">
    <property type="entry name" value="FG-GAP REPEAT-CONTAINING PROTEIN"/>
    <property type="match status" value="1"/>
</dbReference>
<keyword evidence="2" id="KW-0472">Membrane</keyword>
<sequence>MSDQRIPPNGTLTGDTSKNLGLRKVDAAALLTCLLLLRLAFSPPDLSSGGLVEFVDSNVGASMELAFYGVFRAIPPDSRAGTAVARPAPLDIDGDGVVDALVVPTYQTARDAEKEREMELSLQPRGILSRGGNAKAEDKFDEATIREWGDGAWGLRVLNLKPLHSLYDDNEGPHGPFSPRTMFLSSPLSADTIRTDTPPENASPKAYPVKLLALQIPMTRTKLGEEEKSRQRHKKNEGYGTNSAIPPKDEASDHDHTRHYFCGRDWHHAAQSCHRHCGGGMSSECGEGERCYADTPCDVMLPLDNTVSKENTNNETEMALTVRGTLPGISTVWSDGSVTLHVITADVASTGAASENPKHDHRGKRDRQRKKKPELEMRLLWRVFPLSGAASTAAQVVQFEELGLTFEPGVIYGVSETSTTDKEGNEAVERNRIGNHGAVLFGGRYITPSNSPKVSFHALDALTGVALWDLDGSRGWSSSSKRYLKTSKETEFPVPIIHTTSSARRRSHLPVTDTMDPELDNENSFVEGDDVMTSEECMAHFRASMLDDANGALPHEFWDGEFGSMGVGRFERAKKSRSRKKSPFVKKSRQLDPKDALLGRGREGSVSAGVGGNKPSMGAAGSLHGRGTGRSGGSSSKSWQTDFLHRAIPQRLINRQRYDANHPKMGKPNVVLFHGRDGLAVLSLKNGRPVCHVSLIDNALYADIDRDGVVDVVQVVTSPEGMSHSEGIQSLVQRIAKSENRGNSIQVDNKSDGPWSSPREEVFTAPLCLGGPLMSMDPKMPQFGLRAAPPLLIEGSLGYGNDVVFAMNNGVIVRYDSNGREVWRKKSAKDGTPTWHSSKFAFLGRVQFGTIKSHSSVSASSHRNQHRPGSPVRPILISGDDGAAVISPASGKVLSSVVYPQSIVAQPLLADLNGDGTDDLLVVSADAVWGYRIVVETGRSGFFSIVVVTLVVGVALAGLIHKTSQTSRRSMDA</sequence>
<feature type="region of interest" description="Disordered" evidence="1">
    <location>
        <begin position="571"/>
        <end position="639"/>
    </location>
</feature>
<dbReference type="SUPFAM" id="SSF69318">
    <property type="entry name" value="Integrin alpha N-terminal domain"/>
    <property type="match status" value="1"/>
</dbReference>
<proteinExistence type="predicted"/>
<feature type="region of interest" description="Disordered" evidence="1">
    <location>
        <begin position="503"/>
        <end position="522"/>
    </location>
</feature>
<dbReference type="PANTHER" id="PTHR34284">
    <property type="entry name" value="FG-GAP REPEAT-CONTAINING PROTEIN"/>
    <property type="match status" value="1"/>
</dbReference>
<feature type="region of interest" description="Disordered" evidence="1">
    <location>
        <begin position="350"/>
        <end position="371"/>
    </location>
</feature>
<keyword evidence="4" id="KW-1185">Reference proteome</keyword>
<evidence type="ECO:0000256" key="1">
    <source>
        <dbReference type="SAM" id="MobiDB-lite"/>
    </source>
</evidence>
<name>A0ABD3PSI8_9STRA</name>
<reference evidence="3 4" key="1">
    <citation type="journal article" date="2020" name="G3 (Bethesda)">
        <title>Improved Reference Genome for Cyclotella cryptica CCMP332, a Model for Cell Wall Morphogenesis, Salinity Adaptation, and Lipid Production in Diatoms (Bacillariophyta).</title>
        <authorList>
            <person name="Roberts W.R."/>
            <person name="Downey K.M."/>
            <person name="Ruck E.C."/>
            <person name="Traller J.C."/>
            <person name="Alverson A.J."/>
        </authorList>
    </citation>
    <scope>NUCLEOTIDE SEQUENCE [LARGE SCALE GENOMIC DNA]</scope>
    <source>
        <strain evidence="3 4">CCMP332</strain>
    </source>
</reference>
<dbReference type="EMBL" id="JABMIG020000120">
    <property type="protein sequence ID" value="KAL3790947.1"/>
    <property type="molecule type" value="Genomic_DNA"/>
</dbReference>